<gene>
    <name evidence="1" type="ORF">SAMN04487766_101283</name>
</gene>
<dbReference type="Proteomes" id="UP000199671">
    <property type="component" value="Unassembled WGS sequence"/>
</dbReference>
<dbReference type="EMBL" id="FNHU01000001">
    <property type="protein sequence ID" value="SDM30363.1"/>
    <property type="molecule type" value="Genomic_DNA"/>
</dbReference>
<organism evidence="1 2">
    <name type="scientific">Actinomyces ruminicola</name>
    <dbReference type="NCBI Taxonomy" id="332524"/>
    <lineage>
        <taxon>Bacteria</taxon>
        <taxon>Bacillati</taxon>
        <taxon>Actinomycetota</taxon>
        <taxon>Actinomycetes</taxon>
        <taxon>Actinomycetales</taxon>
        <taxon>Actinomycetaceae</taxon>
        <taxon>Actinomyces</taxon>
    </lineage>
</organism>
<protein>
    <recommendedName>
        <fullName evidence="3">Antitoxin VbhA domain-containing protein</fullName>
    </recommendedName>
</protein>
<dbReference type="AlphaFoldDB" id="A0A1G9S4D2"/>
<dbReference type="OrthoDB" id="5119105at2"/>
<accession>A0A1G9S4D2</accession>
<evidence type="ECO:0000313" key="1">
    <source>
        <dbReference type="EMBL" id="SDM30363.1"/>
    </source>
</evidence>
<evidence type="ECO:0000313" key="2">
    <source>
        <dbReference type="Proteomes" id="UP000199671"/>
    </source>
</evidence>
<dbReference type="RefSeq" id="WP_092533853.1">
    <property type="nucleotide sequence ID" value="NZ_FNHU01000001.1"/>
</dbReference>
<sequence>MVVRTVPIVDVEQSLALIEKGQQLAGHFPDAEDMGRARRILTGELSPEAARAEVRDALARLGANERATSRG</sequence>
<name>A0A1G9S4D2_9ACTO</name>
<evidence type="ECO:0008006" key="3">
    <source>
        <dbReference type="Google" id="ProtNLM"/>
    </source>
</evidence>
<proteinExistence type="predicted"/>
<reference evidence="1 2" key="1">
    <citation type="submission" date="2016-10" db="EMBL/GenBank/DDBJ databases">
        <authorList>
            <person name="de Groot N.N."/>
        </authorList>
    </citation>
    <scope>NUCLEOTIDE SEQUENCE [LARGE SCALE GENOMIC DNA]</scope>
    <source>
        <strain evidence="1 2">KPR-7B</strain>
    </source>
</reference>